<gene>
    <name evidence="4" type="ORF">NI17_004195</name>
</gene>
<dbReference type="PANTHER" id="PTHR38011">
    <property type="entry name" value="DIHYDROFOLATE REDUCTASE FAMILY PROTEIN (AFU_ORTHOLOGUE AFUA_8G06820)"/>
    <property type="match status" value="1"/>
</dbReference>
<proteinExistence type="predicted"/>
<dbReference type="Pfam" id="PF01872">
    <property type="entry name" value="RibD_C"/>
    <property type="match status" value="1"/>
</dbReference>
<comment type="pathway">
    <text evidence="1">Cofactor biosynthesis; riboflavin biosynthesis.</text>
</comment>
<keyword evidence="2" id="KW-0521">NADP</keyword>
<dbReference type="GO" id="GO:0008703">
    <property type="term" value="F:5-amino-6-(5-phosphoribosylamino)uracil reductase activity"/>
    <property type="evidence" value="ECO:0007669"/>
    <property type="project" value="InterPro"/>
</dbReference>
<evidence type="ECO:0000313" key="4">
    <source>
        <dbReference type="EMBL" id="UOE21842.1"/>
    </source>
</evidence>
<dbReference type="AlphaFoldDB" id="A0A399G9U6"/>
<dbReference type="PANTHER" id="PTHR38011:SF7">
    <property type="entry name" value="2,5-DIAMINO-6-RIBOSYLAMINO-4(3H)-PYRIMIDINONE 5'-PHOSPHATE REDUCTASE"/>
    <property type="match status" value="1"/>
</dbReference>
<accession>A0A399G9U6</accession>
<reference evidence="4" key="1">
    <citation type="submission" date="2020-10" db="EMBL/GenBank/DDBJ databases">
        <title>De novo genome project of the cellulose decomposer Thermobifida halotolerans type strain.</title>
        <authorList>
            <person name="Nagy I."/>
            <person name="Horvath B."/>
            <person name="Kukolya J."/>
            <person name="Nagy I."/>
            <person name="Orsini M."/>
        </authorList>
    </citation>
    <scope>NUCLEOTIDE SEQUENCE</scope>
    <source>
        <strain evidence="4">DSM 44931</strain>
    </source>
</reference>
<evidence type="ECO:0000313" key="5">
    <source>
        <dbReference type="Proteomes" id="UP000265719"/>
    </source>
</evidence>
<sequence length="257" mass="27273">MRVLLNETAPDAARPGQQVDDAALAALYGYPSDAAERPWVRANFVATLDGAVTGDDGRSGSINTGADRAIFSLLRSLSDVVLVGAATVRAEEYRRARTAPRWSGLRRADQPPHPVVAVVSRSANLPSSILESRADAGDALLLTCRAAGSAALDRARRALGDERVVVLGEDGVAPDAALKALTGRGLCRVLCEGGPHLLHDLVAADLLDELCLTLAPRLVAGDHLRMLAGTPLDRPFLPRLLVESEGTLAGRWQRRRS</sequence>
<keyword evidence="3" id="KW-0560">Oxidoreductase</keyword>
<dbReference type="InterPro" id="IPR050765">
    <property type="entry name" value="Riboflavin_Biosynth_HTPR"/>
</dbReference>
<keyword evidence="5" id="KW-1185">Reference proteome</keyword>
<dbReference type="EMBL" id="CP063196">
    <property type="protein sequence ID" value="UOE21842.1"/>
    <property type="molecule type" value="Genomic_DNA"/>
</dbReference>
<dbReference type="GO" id="GO:0009231">
    <property type="term" value="P:riboflavin biosynthetic process"/>
    <property type="evidence" value="ECO:0007669"/>
    <property type="project" value="InterPro"/>
</dbReference>
<evidence type="ECO:0000256" key="1">
    <source>
        <dbReference type="ARBA" id="ARBA00005104"/>
    </source>
</evidence>
<dbReference type="Proteomes" id="UP000265719">
    <property type="component" value="Chromosome"/>
</dbReference>
<evidence type="ECO:0000256" key="2">
    <source>
        <dbReference type="ARBA" id="ARBA00022857"/>
    </source>
</evidence>
<dbReference type="Gene3D" id="3.40.430.10">
    <property type="entry name" value="Dihydrofolate Reductase, subunit A"/>
    <property type="match status" value="1"/>
</dbReference>
<name>A0A399G9U6_9ACTN</name>
<dbReference type="KEGG" id="thao:NI17_004195"/>
<dbReference type="InterPro" id="IPR002734">
    <property type="entry name" value="RibDG_C"/>
</dbReference>
<dbReference type="SUPFAM" id="SSF53597">
    <property type="entry name" value="Dihydrofolate reductase-like"/>
    <property type="match status" value="1"/>
</dbReference>
<organism evidence="4 5">
    <name type="scientific">Thermobifida halotolerans</name>
    <dbReference type="NCBI Taxonomy" id="483545"/>
    <lineage>
        <taxon>Bacteria</taxon>
        <taxon>Bacillati</taxon>
        <taxon>Actinomycetota</taxon>
        <taxon>Actinomycetes</taxon>
        <taxon>Streptosporangiales</taxon>
        <taxon>Nocardiopsidaceae</taxon>
        <taxon>Thermobifida</taxon>
    </lineage>
</organism>
<dbReference type="OrthoDB" id="5243299at2"/>
<protein>
    <submittedName>
        <fullName evidence="4">Pyrimidine reductase family protein</fullName>
    </submittedName>
</protein>
<evidence type="ECO:0000256" key="3">
    <source>
        <dbReference type="ARBA" id="ARBA00023002"/>
    </source>
</evidence>
<dbReference type="InterPro" id="IPR024072">
    <property type="entry name" value="DHFR-like_dom_sf"/>
</dbReference>